<proteinExistence type="predicted"/>
<protein>
    <submittedName>
        <fullName evidence="2">Uncharacterized protein</fullName>
    </submittedName>
</protein>
<reference evidence="2" key="2">
    <citation type="submission" date="2020-09" db="EMBL/GenBank/DDBJ databases">
        <authorList>
            <person name="Sun Q."/>
            <person name="Kim S."/>
        </authorList>
    </citation>
    <scope>NUCLEOTIDE SEQUENCE</scope>
    <source>
        <strain evidence="2">KCTC 32501</strain>
    </source>
</reference>
<reference evidence="2" key="1">
    <citation type="journal article" date="2014" name="Int. J. Syst. Evol. Microbiol.">
        <title>Complete genome sequence of Corynebacterium casei LMG S-19264T (=DSM 44701T), isolated from a smear-ripened cheese.</title>
        <authorList>
            <consortium name="US DOE Joint Genome Institute (JGI-PGF)"/>
            <person name="Walter F."/>
            <person name="Albersmeier A."/>
            <person name="Kalinowski J."/>
            <person name="Ruckert C."/>
        </authorList>
    </citation>
    <scope>NUCLEOTIDE SEQUENCE</scope>
    <source>
        <strain evidence="2">KCTC 32501</strain>
    </source>
</reference>
<organism evidence="2 3">
    <name type="scientific">Formosimonas limnophila</name>
    <dbReference type="NCBI Taxonomy" id="1384487"/>
    <lineage>
        <taxon>Bacteria</taxon>
        <taxon>Pseudomonadati</taxon>
        <taxon>Pseudomonadota</taxon>
        <taxon>Betaproteobacteria</taxon>
        <taxon>Burkholderiales</taxon>
        <taxon>Burkholderiaceae</taxon>
        <taxon>Formosimonas</taxon>
    </lineage>
</organism>
<dbReference type="AlphaFoldDB" id="A0A8J3G078"/>
<sequence>MSMVTFKPRDSNNAAKDAAAMPLPKDETTPPVTNTYLVMKITCNGKRDYTRKENDKHKESFQIFITHLTRNDESKTQEA</sequence>
<feature type="region of interest" description="Disordered" evidence="1">
    <location>
        <begin position="1"/>
        <end position="31"/>
    </location>
</feature>
<gene>
    <name evidence="2" type="ORF">GCM10009007_16330</name>
</gene>
<dbReference type="Proteomes" id="UP000614287">
    <property type="component" value="Unassembled WGS sequence"/>
</dbReference>
<accession>A0A8J3G078</accession>
<evidence type="ECO:0000313" key="3">
    <source>
        <dbReference type="Proteomes" id="UP000614287"/>
    </source>
</evidence>
<keyword evidence="3" id="KW-1185">Reference proteome</keyword>
<evidence type="ECO:0000256" key="1">
    <source>
        <dbReference type="SAM" id="MobiDB-lite"/>
    </source>
</evidence>
<dbReference type="EMBL" id="BMZG01000008">
    <property type="protein sequence ID" value="GHA76024.1"/>
    <property type="molecule type" value="Genomic_DNA"/>
</dbReference>
<evidence type="ECO:0000313" key="2">
    <source>
        <dbReference type="EMBL" id="GHA76024.1"/>
    </source>
</evidence>
<name>A0A8J3G078_9BURK</name>
<comment type="caution">
    <text evidence="2">The sequence shown here is derived from an EMBL/GenBank/DDBJ whole genome shotgun (WGS) entry which is preliminary data.</text>
</comment>